<keyword evidence="2" id="KW-1185">Reference proteome</keyword>
<dbReference type="AlphaFoldDB" id="A0A8J6BCE1"/>
<evidence type="ECO:0000313" key="1">
    <source>
        <dbReference type="EMBL" id="KAG9462349.1"/>
    </source>
</evidence>
<protein>
    <submittedName>
        <fullName evidence="1">Uncharacterized protein</fullName>
    </submittedName>
</protein>
<accession>A0A8J6BCE1</accession>
<name>A0A8J6BCE1_ELECQ</name>
<evidence type="ECO:0000313" key="2">
    <source>
        <dbReference type="Proteomes" id="UP000770717"/>
    </source>
</evidence>
<dbReference type="EMBL" id="WNTK01011854">
    <property type="protein sequence ID" value="KAG9462349.1"/>
    <property type="molecule type" value="Genomic_DNA"/>
</dbReference>
<gene>
    <name evidence="1" type="ORF">GDO78_014293</name>
</gene>
<comment type="caution">
    <text evidence="1">The sequence shown here is derived from an EMBL/GenBank/DDBJ whole genome shotgun (WGS) entry which is preliminary data.</text>
</comment>
<organism evidence="1 2">
    <name type="scientific">Eleutherodactylus coqui</name>
    <name type="common">Puerto Rican coqui</name>
    <dbReference type="NCBI Taxonomy" id="57060"/>
    <lineage>
        <taxon>Eukaryota</taxon>
        <taxon>Metazoa</taxon>
        <taxon>Chordata</taxon>
        <taxon>Craniata</taxon>
        <taxon>Vertebrata</taxon>
        <taxon>Euteleostomi</taxon>
        <taxon>Amphibia</taxon>
        <taxon>Batrachia</taxon>
        <taxon>Anura</taxon>
        <taxon>Neobatrachia</taxon>
        <taxon>Hyloidea</taxon>
        <taxon>Eleutherodactylidae</taxon>
        <taxon>Eleutherodactylinae</taxon>
        <taxon>Eleutherodactylus</taxon>
        <taxon>Eleutherodactylus</taxon>
    </lineage>
</organism>
<sequence length="108" mass="12737">MDRGHSGLWLIWCMMKHKKRRRPTFTFSFLHLLPIYQSVVQTYLNTIGTIIFLHITIYKKLLTLCPQLSMVKCISGFFIVDGEKKQKHFYSCFFCCSRADPQLPLDCL</sequence>
<reference evidence="1" key="1">
    <citation type="thesis" date="2020" institute="ProQuest LLC" country="789 East Eisenhower Parkway, Ann Arbor, MI, USA">
        <title>Comparative Genomics and Chromosome Evolution.</title>
        <authorList>
            <person name="Mudd A.B."/>
        </authorList>
    </citation>
    <scope>NUCLEOTIDE SEQUENCE</scope>
    <source>
        <strain evidence="1">HN-11 Male</strain>
        <tissue evidence="1">Kidney and liver</tissue>
    </source>
</reference>
<dbReference type="Proteomes" id="UP000770717">
    <property type="component" value="Unassembled WGS sequence"/>
</dbReference>
<proteinExistence type="predicted"/>